<dbReference type="PROSITE" id="PS51833">
    <property type="entry name" value="HDOD"/>
    <property type="match status" value="1"/>
</dbReference>
<dbReference type="AlphaFoldDB" id="A0A1F5YWI0"/>
<dbReference type="PANTHER" id="PTHR33525:SF3">
    <property type="entry name" value="RIBONUCLEASE Y"/>
    <property type="match status" value="1"/>
</dbReference>
<reference evidence="2 3" key="1">
    <citation type="journal article" date="2016" name="Nat. Commun.">
        <title>Thousands of microbial genomes shed light on interconnected biogeochemical processes in an aquifer system.</title>
        <authorList>
            <person name="Anantharaman K."/>
            <person name="Brown C.T."/>
            <person name="Hug L.A."/>
            <person name="Sharon I."/>
            <person name="Castelle C.J."/>
            <person name="Probst A.J."/>
            <person name="Thomas B.C."/>
            <person name="Singh A."/>
            <person name="Wilkins M.J."/>
            <person name="Karaoz U."/>
            <person name="Brodie E.L."/>
            <person name="Williams K.H."/>
            <person name="Hubbard S.S."/>
            <person name="Banfield J.F."/>
        </authorList>
    </citation>
    <scope>NUCLEOTIDE SEQUENCE [LARGE SCALE GENOMIC DNA]</scope>
</reference>
<dbReference type="STRING" id="1817867.A3F83_17105"/>
<dbReference type="InterPro" id="IPR052340">
    <property type="entry name" value="RNase_Y/CdgJ"/>
</dbReference>
<dbReference type="InterPro" id="IPR003607">
    <property type="entry name" value="HD/PDEase_dom"/>
</dbReference>
<dbReference type="SUPFAM" id="SSF109604">
    <property type="entry name" value="HD-domain/PDEase-like"/>
    <property type="match status" value="1"/>
</dbReference>
<dbReference type="Proteomes" id="UP000179129">
    <property type="component" value="Unassembled WGS sequence"/>
</dbReference>
<comment type="caution">
    <text evidence="2">The sequence shown here is derived from an EMBL/GenBank/DDBJ whole genome shotgun (WGS) entry which is preliminary data.</text>
</comment>
<dbReference type="Pfam" id="PF08668">
    <property type="entry name" value="HDOD"/>
    <property type="match status" value="1"/>
</dbReference>
<proteinExistence type="predicted"/>
<dbReference type="Gene3D" id="1.10.3210.10">
    <property type="entry name" value="Hypothetical protein af1432"/>
    <property type="match status" value="1"/>
</dbReference>
<sequence>MSEESKVELSGDSLSLADLVHIVESSDIASIKKTVSEIVNVINDPESSAKQLKDIIELDPPLSAKLLRLANSAFYGYTKRITSIQEAIVCIGFDAVKDLALSQKVSQLFDKYDKIRDYSRDLLWKHSVAVALFCKLLYRREYRELGENSYVAGLLHDLGLIVEDQFIPILFSYILEKSEARGTSLYQSEKEVLGFDHTEIGGAILAGWDLPDELVTAIASHHDPLRVGGDFAKLALSLHVSNYAVQKAGIGYSDMPRIDLPLFDQCRRQLNELAGSKINETALGLILEEVEKSISVMESTGWFSHGR</sequence>
<name>A0A1F5YWI0_9BACT</name>
<dbReference type="InterPro" id="IPR013976">
    <property type="entry name" value="HDOD"/>
</dbReference>
<accession>A0A1F5YWI0</accession>
<evidence type="ECO:0000259" key="1">
    <source>
        <dbReference type="PROSITE" id="PS51833"/>
    </source>
</evidence>
<evidence type="ECO:0000313" key="3">
    <source>
        <dbReference type="Proteomes" id="UP000179129"/>
    </source>
</evidence>
<dbReference type="EMBL" id="MFIX01000120">
    <property type="protein sequence ID" value="OGG04475.1"/>
    <property type="molecule type" value="Genomic_DNA"/>
</dbReference>
<protein>
    <recommendedName>
        <fullName evidence="1">HDOD domain-containing protein</fullName>
    </recommendedName>
</protein>
<dbReference type="NCBIfam" id="TIGR00277">
    <property type="entry name" value="HDIG"/>
    <property type="match status" value="1"/>
</dbReference>
<gene>
    <name evidence="2" type="ORF">A3F83_17105</name>
</gene>
<evidence type="ECO:0000313" key="2">
    <source>
        <dbReference type="EMBL" id="OGG04475.1"/>
    </source>
</evidence>
<feature type="domain" description="HDOD" evidence="1">
    <location>
        <begin position="28"/>
        <end position="224"/>
    </location>
</feature>
<dbReference type="CDD" id="cd00077">
    <property type="entry name" value="HDc"/>
    <property type="match status" value="1"/>
</dbReference>
<dbReference type="PANTHER" id="PTHR33525">
    <property type="match status" value="1"/>
</dbReference>
<organism evidence="2 3">
    <name type="scientific">Candidatus Glassbacteria bacterium RIFCSPLOWO2_12_FULL_58_11</name>
    <dbReference type="NCBI Taxonomy" id="1817867"/>
    <lineage>
        <taxon>Bacteria</taxon>
        <taxon>Candidatus Glassiibacteriota</taxon>
    </lineage>
</organism>
<dbReference type="InterPro" id="IPR006675">
    <property type="entry name" value="HDIG_dom"/>
</dbReference>